<comment type="caution">
    <text evidence="8">The sequence shown here is derived from an EMBL/GenBank/DDBJ whole genome shotgun (WGS) entry which is preliminary data.</text>
</comment>
<dbReference type="InterPro" id="IPR013149">
    <property type="entry name" value="ADH-like_C"/>
</dbReference>
<dbReference type="InterPro" id="IPR027417">
    <property type="entry name" value="P-loop_NTPase"/>
</dbReference>
<evidence type="ECO:0000313" key="8">
    <source>
        <dbReference type="EMBL" id="KAF2068339.1"/>
    </source>
</evidence>
<sequence length="753" mass="83328">MSSSSKTMKCGRITAVGKTEYAEVPIPEIKPGHVLVKVVAAGICHTDKMVINGYCQVFPRIPGHEIAGVAVEIGQGVSKFKVGDHVGAGWFGGQCGECDKCRENYWMECRSSKGLGCDLDGGFAEYCLVPQNALSIVPKEMDLHEASPLFCAGVTVFNSFRRQNIKVGSRVAVQGLGGLGHLAVQFCKKLGYHVTVLSSGSVKEQLAKDLGADDYFNTSNEDWTEKAQKLGGFKCILVTAPNASVIPNLINALGSDGKLVLLAAVDPFPLNSLQLLIGNKSVVGFSSGDSRDASDTVQFYHLNHVKTMYEKVPLEKAFESLDNISKAKFRYVISFDYDVKQSSDFAYREGVLEIKSKNESDNNVGHSIRVVLSFPSNQTSGEIVLNTSHVLDTFKPSLAIIVGTCSGYKDNETPISRGDIIVAQSAFNYQTGINTNDGLQFTLNDCIQANKSLLSALKLTDHSKSDWIKYPSIEVSTTYKREWLLRAFFEYQDHKDNLAKSVWLKDQGFDIKKTPARNTVVQEMFGKQYNNEKDKLVKDGLLEEDENGIPNISDKGFEKIEILLNRYGDYPYNLFKEIKPNIHFGQFGCGSALEQQYEVVNKKRISLAFKQCREKSNGIIAIDRDTHAFYLTTSNYKEISFISIKSVLDYADGDTNQNNNYIDYCNQLSSSLALHTIKSHSFENIDIKTIHNCIPPLPKNVIDRKSSDNKEYIQLISDSFKSKSNSVTISSLISGMGGVGKSTLAKQFAFHCI</sequence>
<dbReference type="EMBL" id="AJWJ01001045">
    <property type="protein sequence ID" value="KAF2068339.1"/>
    <property type="molecule type" value="Genomic_DNA"/>
</dbReference>
<keyword evidence="3 6" id="KW-0479">Metal-binding</keyword>
<protein>
    <recommendedName>
        <fullName evidence="7">Enoyl reductase (ER) domain-containing protein</fullName>
    </recommendedName>
</protein>
<keyword evidence="4 6" id="KW-0862">Zinc</keyword>
<evidence type="ECO:0000256" key="4">
    <source>
        <dbReference type="ARBA" id="ARBA00022833"/>
    </source>
</evidence>
<dbReference type="Proteomes" id="UP000695562">
    <property type="component" value="Unassembled WGS sequence"/>
</dbReference>
<dbReference type="PANTHER" id="PTHR42940:SF7">
    <property type="entry name" value="ALCOHOL DEHYDROGENASE-LIKE N-TERMINAL DOMAIN-CONTAINING PROTEIN"/>
    <property type="match status" value="1"/>
</dbReference>
<feature type="domain" description="Enoyl reductase (ER)" evidence="7">
    <location>
        <begin position="14"/>
        <end position="333"/>
    </location>
</feature>
<comment type="similarity">
    <text evidence="2 6">Belongs to the zinc-containing alcohol dehydrogenase family.</text>
</comment>
<dbReference type="GO" id="GO:0005737">
    <property type="term" value="C:cytoplasm"/>
    <property type="evidence" value="ECO:0007669"/>
    <property type="project" value="TreeGrafter"/>
</dbReference>
<dbReference type="OrthoDB" id="17011at2759"/>
<dbReference type="InterPro" id="IPR002328">
    <property type="entry name" value="ADH_Zn_CS"/>
</dbReference>
<reference evidence="8" key="1">
    <citation type="submission" date="2020-01" db="EMBL/GenBank/DDBJ databases">
        <title>Development of genomics and gene disruption for Polysphondylium violaceum indicates a role for the polyketide synthase stlB in stalk morphogenesis.</title>
        <authorList>
            <person name="Narita B."/>
            <person name="Kawabe Y."/>
            <person name="Kin K."/>
            <person name="Saito T."/>
            <person name="Gibbs R."/>
            <person name="Kuspa A."/>
            <person name="Muzny D."/>
            <person name="Queller D."/>
            <person name="Richards S."/>
            <person name="Strassman J."/>
            <person name="Sucgang R."/>
            <person name="Worley K."/>
            <person name="Schaap P."/>
        </authorList>
    </citation>
    <scope>NUCLEOTIDE SEQUENCE</scope>
    <source>
        <strain evidence="8">QSvi11</strain>
    </source>
</reference>
<dbReference type="GO" id="GO:0008270">
    <property type="term" value="F:zinc ion binding"/>
    <property type="evidence" value="ECO:0007669"/>
    <property type="project" value="InterPro"/>
</dbReference>
<evidence type="ECO:0000256" key="5">
    <source>
        <dbReference type="ARBA" id="ARBA00023002"/>
    </source>
</evidence>
<dbReference type="Pfam" id="PF08240">
    <property type="entry name" value="ADH_N"/>
    <property type="match status" value="1"/>
</dbReference>
<dbReference type="InterPro" id="IPR035994">
    <property type="entry name" value="Nucleoside_phosphorylase_sf"/>
</dbReference>
<gene>
    <name evidence="8" type="ORF">CYY_010335</name>
</gene>
<dbReference type="Pfam" id="PF00107">
    <property type="entry name" value="ADH_zinc_N"/>
    <property type="match status" value="1"/>
</dbReference>
<evidence type="ECO:0000256" key="2">
    <source>
        <dbReference type="ARBA" id="ARBA00008072"/>
    </source>
</evidence>
<name>A0A8J4V1T1_9MYCE</name>
<comment type="cofactor">
    <cofactor evidence="1 6">
        <name>Zn(2+)</name>
        <dbReference type="ChEBI" id="CHEBI:29105"/>
    </cofactor>
</comment>
<dbReference type="PANTHER" id="PTHR42940">
    <property type="entry name" value="ALCOHOL DEHYDROGENASE 1-RELATED"/>
    <property type="match status" value="1"/>
</dbReference>
<dbReference type="Gene3D" id="3.40.50.720">
    <property type="entry name" value="NAD(P)-binding Rossmann-like Domain"/>
    <property type="match status" value="1"/>
</dbReference>
<dbReference type="Gene3D" id="3.90.180.10">
    <property type="entry name" value="Medium-chain alcohol dehydrogenases, catalytic domain"/>
    <property type="match status" value="1"/>
</dbReference>
<keyword evidence="9" id="KW-1185">Reference proteome</keyword>
<dbReference type="InterPro" id="IPR036291">
    <property type="entry name" value="NAD(P)-bd_dom_sf"/>
</dbReference>
<dbReference type="GO" id="GO:0009116">
    <property type="term" value="P:nucleoside metabolic process"/>
    <property type="evidence" value="ECO:0007669"/>
    <property type="project" value="InterPro"/>
</dbReference>
<keyword evidence="5" id="KW-0560">Oxidoreductase</keyword>
<evidence type="ECO:0000259" key="7">
    <source>
        <dbReference type="SMART" id="SM00829"/>
    </source>
</evidence>
<dbReference type="SUPFAM" id="SSF51735">
    <property type="entry name" value="NAD(P)-binding Rossmann-fold domains"/>
    <property type="match status" value="1"/>
</dbReference>
<dbReference type="SUPFAM" id="SSF50129">
    <property type="entry name" value="GroES-like"/>
    <property type="match status" value="1"/>
</dbReference>
<evidence type="ECO:0000256" key="6">
    <source>
        <dbReference type="RuleBase" id="RU361277"/>
    </source>
</evidence>
<organism evidence="8 9">
    <name type="scientific">Polysphondylium violaceum</name>
    <dbReference type="NCBI Taxonomy" id="133409"/>
    <lineage>
        <taxon>Eukaryota</taxon>
        <taxon>Amoebozoa</taxon>
        <taxon>Evosea</taxon>
        <taxon>Eumycetozoa</taxon>
        <taxon>Dictyostelia</taxon>
        <taxon>Dictyosteliales</taxon>
        <taxon>Dictyosteliaceae</taxon>
        <taxon>Polysphondylium</taxon>
    </lineage>
</organism>
<dbReference type="PROSITE" id="PS00059">
    <property type="entry name" value="ADH_ZINC"/>
    <property type="match status" value="1"/>
</dbReference>
<evidence type="ECO:0000313" key="9">
    <source>
        <dbReference type="Proteomes" id="UP000695562"/>
    </source>
</evidence>
<dbReference type="InterPro" id="IPR020843">
    <property type="entry name" value="ER"/>
</dbReference>
<dbReference type="Gene3D" id="3.40.50.1580">
    <property type="entry name" value="Nucleoside phosphorylase domain"/>
    <property type="match status" value="1"/>
</dbReference>
<accession>A0A8J4V1T1</accession>
<feature type="non-terminal residue" evidence="8">
    <location>
        <position position="1"/>
    </location>
</feature>
<dbReference type="InterPro" id="IPR013154">
    <property type="entry name" value="ADH-like_N"/>
</dbReference>
<dbReference type="InterPro" id="IPR011032">
    <property type="entry name" value="GroES-like_sf"/>
</dbReference>
<dbReference type="AlphaFoldDB" id="A0A8J4V1T1"/>
<evidence type="ECO:0000256" key="3">
    <source>
        <dbReference type="ARBA" id="ARBA00022723"/>
    </source>
</evidence>
<dbReference type="SUPFAM" id="SSF53167">
    <property type="entry name" value="Purine and uridine phosphorylases"/>
    <property type="match status" value="1"/>
</dbReference>
<evidence type="ECO:0000256" key="1">
    <source>
        <dbReference type="ARBA" id="ARBA00001947"/>
    </source>
</evidence>
<dbReference type="Gene3D" id="3.40.50.300">
    <property type="entry name" value="P-loop containing nucleotide triphosphate hydrolases"/>
    <property type="match status" value="1"/>
</dbReference>
<proteinExistence type="inferred from homology"/>
<dbReference type="GO" id="GO:0004022">
    <property type="term" value="F:alcohol dehydrogenase (NAD+) activity"/>
    <property type="evidence" value="ECO:0007669"/>
    <property type="project" value="TreeGrafter"/>
</dbReference>
<dbReference type="SMART" id="SM00829">
    <property type="entry name" value="PKS_ER"/>
    <property type="match status" value="1"/>
</dbReference>